<keyword evidence="2" id="KW-1185">Reference proteome</keyword>
<gene>
    <name evidence="1" type="ORF">GTK09_14900</name>
</gene>
<sequence>MRRLVDHEPRAGLRASGKAVLTVCLVAAAALPAPSTFAQRKIADPHMSVWSVSGHFTLNVHGTLEDGTVCPPSANRLTVSIDGPSGRTYAHGFSVDDESHPAAAEVLGRRGFCSIPFDGEITYRWHHIKHAVIRATMVGMPEPAP</sequence>
<comment type="caution">
    <text evidence="1">The sequence shown here is derived from an EMBL/GenBank/DDBJ whole genome shotgun (WGS) entry which is preliminary data.</text>
</comment>
<accession>A0A6N9T398</accession>
<name>A0A6N9T398_9HYPH</name>
<evidence type="ECO:0000313" key="2">
    <source>
        <dbReference type="Proteomes" id="UP000469011"/>
    </source>
</evidence>
<dbReference type="EMBL" id="JAAAMG010000011">
    <property type="protein sequence ID" value="NDW05711.1"/>
    <property type="molecule type" value="Genomic_DNA"/>
</dbReference>
<organism evidence="1 2">
    <name type="scientific">Jiella pacifica</name>
    <dbReference type="NCBI Taxonomy" id="2696469"/>
    <lineage>
        <taxon>Bacteria</taxon>
        <taxon>Pseudomonadati</taxon>
        <taxon>Pseudomonadota</taxon>
        <taxon>Alphaproteobacteria</taxon>
        <taxon>Hyphomicrobiales</taxon>
        <taxon>Aurantimonadaceae</taxon>
        <taxon>Jiella</taxon>
    </lineage>
</organism>
<protein>
    <submittedName>
        <fullName evidence="1">Uncharacterized protein</fullName>
    </submittedName>
</protein>
<dbReference type="AlphaFoldDB" id="A0A6N9T398"/>
<dbReference type="Proteomes" id="UP000469011">
    <property type="component" value="Unassembled WGS sequence"/>
</dbReference>
<evidence type="ECO:0000313" key="1">
    <source>
        <dbReference type="EMBL" id="NDW05711.1"/>
    </source>
</evidence>
<proteinExistence type="predicted"/>
<reference evidence="1 2" key="1">
    <citation type="submission" date="2020-01" db="EMBL/GenBank/DDBJ databases">
        <title>Jiella pacifica sp. nov.</title>
        <authorList>
            <person name="Xue Z."/>
            <person name="Zhu S."/>
            <person name="Chen J."/>
            <person name="Yang J."/>
        </authorList>
    </citation>
    <scope>NUCLEOTIDE SEQUENCE [LARGE SCALE GENOMIC DNA]</scope>
    <source>
        <strain evidence="1 2">40Bstr34</strain>
    </source>
</reference>
<dbReference type="RefSeq" id="WP_163463953.1">
    <property type="nucleotide sequence ID" value="NZ_JAAAMG010000011.1"/>
</dbReference>